<feature type="region of interest" description="Disordered" evidence="8">
    <location>
        <begin position="1"/>
        <end position="48"/>
    </location>
</feature>
<evidence type="ECO:0000256" key="2">
    <source>
        <dbReference type="ARBA" id="ARBA00022448"/>
    </source>
</evidence>
<evidence type="ECO:0000256" key="8">
    <source>
        <dbReference type="SAM" id="MobiDB-lite"/>
    </source>
</evidence>
<dbReference type="GO" id="GO:0055085">
    <property type="term" value="P:transmembrane transport"/>
    <property type="evidence" value="ECO:0007669"/>
    <property type="project" value="InterPro"/>
</dbReference>
<dbReference type="PANTHER" id="PTHR43227:SF11">
    <property type="entry name" value="BLL4140 PROTEIN"/>
    <property type="match status" value="1"/>
</dbReference>
<dbReference type="InterPro" id="IPR000515">
    <property type="entry name" value="MetI-like"/>
</dbReference>
<feature type="transmembrane region" description="Helical" evidence="7">
    <location>
        <begin position="62"/>
        <end position="81"/>
    </location>
</feature>
<evidence type="ECO:0000313" key="10">
    <source>
        <dbReference type="EMBL" id="QDP96134.1"/>
    </source>
</evidence>
<dbReference type="GO" id="GO:0005886">
    <property type="term" value="C:plasma membrane"/>
    <property type="evidence" value="ECO:0007669"/>
    <property type="project" value="UniProtKB-SubCell"/>
</dbReference>
<evidence type="ECO:0000256" key="4">
    <source>
        <dbReference type="ARBA" id="ARBA00022692"/>
    </source>
</evidence>
<dbReference type="PROSITE" id="PS50928">
    <property type="entry name" value="ABC_TM1"/>
    <property type="match status" value="1"/>
</dbReference>
<name>A0A516PY87_9ACTN</name>
<dbReference type="SUPFAM" id="SSF161098">
    <property type="entry name" value="MetI-like"/>
    <property type="match status" value="1"/>
</dbReference>
<dbReference type="CDD" id="cd06261">
    <property type="entry name" value="TM_PBP2"/>
    <property type="match status" value="1"/>
</dbReference>
<keyword evidence="2 7" id="KW-0813">Transport</keyword>
<evidence type="ECO:0000256" key="5">
    <source>
        <dbReference type="ARBA" id="ARBA00022989"/>
    </source>
</evidence>
<dbReference type="Pfam" id="PF00528">
    <property type="entry name" value="BPD_transp_1"/>
    <property type="match status" value="1"/>
</dbReference>
<reference evidence="10 11" key="1">
    <citation type="submission" date="2019-07" db="EMBL/GenBank/DDBJ databases">
        <title>Microlunatus dokdonensis sp. nov. isolated from the rhizospheric soil of the wild plant Elymus tsukushiensis.</title>
        <authorList>
            <person name="Ghim S.-Y."/>
            <person name="Hwang Y.-J."/>
            <person name="Son J.-S."/>
            <person name="Shin J.-H."/>
        </authorList>
    </citation>
    <scope>NUCLEOTIDE SEQUENCE [LARGE SCALE GENOMIC DNA]</scope>
    <source>
        <strain evidence="10 11">KUDC0627</strain>
    </source>
</reference>
<evidence type="ECO:0000256" key="3">
    <source>
        <dbReference type="ARBA" id="ARBA00022475"/>
    </source>
</evidence>
<proteinExistence type="inferred from homology"/>
<keyword evidence="6 7" id="KW-0472">Membrane</keyword>
<dbReference type="OrthoDB" id="7944646at2"/>
<keyword evidence="5 7" id="KW-1133">Transmembrane helix</keyword>
<dbReference type="Gene3D" id="1.10.3720.10">
    <property type="entry name" value="MetI-like"/>
    <property type="match status" value="1"/>
</dbReference>
<evidence type="ECO:0000313" key="11">
    <source>
        <dbReference type="Proteomes" id="UP000319263"/>
    </source>
</evidence>
<evidence type="ECO:0000256" key="7">
    <source>
        <dbReference type="RuleBase" id="RU363032"/>
    </source>
</evidence>
<dbReference type="PANTHER" id="PTHR43227">
    <property type="entry name" value="BLL4140 PROTEIN"/>
    <property type="match status" value="1"/>
</dbReference>
<dbReference type="InterPro" id="IPR050809">
    <property type="entry name" value="UgpAE/MalFG_permease"/>
</dbReference>
<keyword evidence="11" id="KW-1185">Reference proteome</keyword>
<keyword evidence="4 7" id="KW-0812">Transmembrane</keyword>
<evidence type="ECO:0000256" key="1">
    <source>
        <dbReference type="ARBA" id="ARBA00004651"/>
    </source>
</evidence>
<dbReference type="EMBL" id="CP041692">
    <property type="protein sequence ID" value="QDP96134.1"/>
    <property type="molecule type" value="Genomic_DNA"/>
</dbReference>
<feature type="transmembrane region" description="Helical" evidence="7">
    <location>
        <begin position="125"/>
        <end position="146"/>
    </location>
</feature>
<dbReference type="AlphaFoldDB" id="A0A516PY87"/>
<feature type="domain" description="ABC transmembrane type-1" evidence="9">
    <location>
        <begin position="121"/>
        <end position="335"/>
    </location>
</feature>
<keyword evidence="3" id="KW-1003">Cell membrane</keyword>
<sequence length="351" mass="38523">MAGRRRQRAAHVLPADPGQPVTTTSPPRTTSTSADATKRVKPATPPVRRRTWRAKLKRDRSLIIMTLPAVILLIIFAYIPMAGNVMAFQNYSPYTGFLHSPFVGFDNFVRVFDSPTFLNAVKNTLTITAFQLVFFFPIPIILALLLNSVISPRIRTVIQSVVYLPHFFSWVVVVTVFQQMFGGAGLISQTLRDHGHSGFDLMTNPHTFLVLITAQSVWKDAGWGIIIFLAALSTVDPALHEAAAADGANRWKRMWHITLPALKPVIILLLILRLGDALTVGFEQLILQRAAVGAQVSEVIDTYVYYQGVIYGDWSFAAAAGLAKGVISLGLVLGANKLAHVFGESGVYQKA</sequence>
<evidence type="ECO:0000256" key="6">
    <source>
        <dbReference type="ARBA" id="ARBA00023136"/>
    </source>
</evidence>
<comment type="similarity">
    <text evidence="7">Belongs to the binding-protein-dependent transport system permease family.</text>
</comment>
<dbReference type="InterPro" id="IPR035906">
    <property type="entry name" value="MetI-like_sf"/>
</dbReference>
<dbReference type="KEGG" id="mik:FOE78_09680"/>
<gene>
    <name evidence="10" type="ORF">FOE78_09680</name>
</gene>
<accession>A0A516PY87</accession>
<feature type="compositionally biased region" description="Low complexity" evidence="8">
    <location>
        <begin position="20"/>
        <end position="33"/>
    </location>
</feature>
<evidence type="ECO:0000259" key="9">
    <source>
        <dbReference type="PROSITE" id="PS50928"/>
    </source>
</evidence>
<feature type="transmembrane region" description="Helical" evidence="7">
    <location>
        <begin position="167"/>
        <end position="188"/>
    </location>
</feature>
<dbReference type="Proteomes" id="UP000319263">
    <property type="component" value="Chromosome"/>
</dbReference>
<organism evidence="10 11">
    <name type="scientific">Microlunatus elymi</name>
    <dbReference type="NCBI Taxonomy" id="2596828"/>
    <lineage>
        <taxon>Bacteria</taxon>
        <taxon>Bacillati</taxon>
        <taxon>Actinomycetota</taxon>
        <taxon>Actinomycetes</taxon>
        <taxon>Propionibacteriales</taxon>
        <taxon>Propionibacteriaceae</taxon>
        <taxon>Microlunatus</taxon>
    </lineage>
</organism>
<comment type="subcellular location">
    <subcellularLocation>
        <location evidence="1 7">Cell membrane</location>
        <topology evidence="1 7">Multi-pass membrane protein</topology>
    </subcellularLocation>
</comment>
<protein>
    <submittedName>
        <fullName evidence="10">Sugar ABC transporter permease</fullName>
    </submittedName>
</protein>